<name>A0A836A1N2_SHEEP</name>
<evidence type="ECO:0000313" key="2">
    <source>
        <dbReference type="EMBL" id="KAG5207564.1"/>
    </source>
</evidence>
<accession>A0A836A1N2</accession>
<gene>
    <name evidence="2" type="ORF">JEQ12_017328</name>
</gene>
<dbReference type="Proteomes" id="UP000664991">
    <property type="component" value="Unassembled WGS sequence"/>
</dbReference>
<dbReference type="EMBL" id="JAEMGP010000006">
    <property type="protein sequence ID" value="KAG5207564.1"/>
    <property type="molecule type" value="Genomic_DNA"/>
</dbReference>
<feature type="region of interest" description="Disordered" evidence="1">
    <location>
        <begin position="1"/>
        <end position="26"/>
    </location>
</feature>
<protein>
    <submittedName>
        <fullName evidence="2">Uncharacterized protein</fullName>
    </submittedName>
</protein>
<organism evidence="2 3">
    <name type="scientific">Ovis aries</name>
    <name type="common">Sheep</name>
    <dbReference type="NCBI Taxonomy" id="9940"/>
    <lineage>
        <taxon>Eukaryota</taxon>
        <taxon>Metazoa</taxon>
        <taxon>Chordata</taxon>
        <taxon>Craniata</taxon>
        <taxon>Vertebrata</taxon>
        <taxon>Euteleostomi</taxon>
        <taxon>Mammalia</taxon>
        <taxon>Eutheria</taxon>
        <taxon>Laurasiatheria</taxon>
        <taxon>Artiodactyla</taxon>
        <taxon>Ruminantia</taxon>
        <taxon>Pecora</taxon>
        <taxon>Bovidae</taxon>
        <taxon>Caprinae</taxon>
        <taxon>Ovis</taxon>
    </lineage>
</organism>
<feature type="compositionally biased region" description="Polar residues" evidence="1">
    <location>
        <begin position="48"/>
        <end position="57"/>
    </location>
</feature>
<proteinExistence type="predicted"/>
<dbReference type="AlphaFoldDB" id="A0A836A1N2"/>
<feature type="region of interest" description="Disordered" evidence="1">
    <location>
        <begin position="48"/>
        <end position="95"/>
    </location>
</feature>
<reference evidence="2 3" key="1">
    <citation type="submission" date="2020-12" db="EMBL/GenBank/DDBJ databases">
        <title>De novo assembly of Tibetan sheep genome.</title>
        <authorList>
            <person name="Li X."/>
        </authorList>
    </citation>
    <scope>NUCLEOTIDE SEQUENCE [LARGE SCALE GENOMIC DNA]</scope>
    <source>
        <tissue evidence="2">Heart</tissue>
    </source>
</reference>
<sequence>MFVSINDGRGGSVNMGKEDSDARWNGGLRRMPFRGLCELRRFHVPRSNEATTATTETHSLEPVLGNKRSHSSEKPSYRNPPPPPNPRKKDVRVRKPTSVDGALLWVQLRETLQGTKEAQCSVFKDFEAFKSTKRGSGHQAAINRSTCRDPERTQREEWKAGTKKLPSPLACADLGAAFFYSLIKYGGVPTIFQALLKPWGYAAAESGADSPVAAHGFSLRGLLLLRSAGSWHYGGEASWKKQCVPFNPKRID</sequence>
<comment type="caution">
    <text evidence="2">The sequence shown here is derived from an EMBL/GenBank/DDBJ whole genome shotgun (WGS) entry which is preliminary data.</text>
</comment>
<evidence type="ECO:0000256" key="1">
    <source>
        <dbReference type="SAM" id="MobiDB-lite"/>
    </source>
</evidence>
<evidence type="ECO:0000313" key="3">
    <source>
        <dbReference type="Proteomes" id="UP000664991"/>
    </source>
</evidence>